<evidence type="ECO:0000313" key="4">
    <source>
        <dbReference type="Proteomes" id="UP001597229"/>
    </source>
</evidence>
<dbReference type="PANTHER" id="PTHR11895:SF7">
    <property type="entry name" value="GLUTAMYL-TRNA(GLN) AMIDOTRANSFERASE SUBUNIT A, MITOCHONDRIAL"/>
    <property type="match status" value="1"/>
</dbReference>
<dbReference type="EMBL" id="JBHTLX010000008">
    <property type="protein sequence ID" value="MFD1247426.1"/>
    <property type="molecule type" value="Genomic_DNA"/>
</dbReference>
<gene>
    <name evidence="3" type="ORF">ACFQ3F_06465</name>
</gene>
<dbReference type="SUPFAM" id="SSF75304">
    <property type="entry name" value="Amidase signature (AS) enzymes"/>
    <property type="match status" value="1"/>
</dbReference>
<organism evidence="3 4">
    <name type="scientific">Nocardioides ginsengisoli</name>
    <dbReference type="NCBI Taxonomy" id="363868"/>
    <lineage>
        <taxon>Bacteria</taxon>
        <taxon>Bacillati</taxon>
        <taxon>Actinomycetota</taxon>
        <taxon>Actinomycetes</taxon>
        <taxon>Propionibacteriales</taxon>
        <taxon>Nocardioidaceae</taxon>
        <taxon>Nocardioides</taxon>
    </lineage>
</organism>
<proteinExistence type="inferred from homology"/>
<dbReference type="RefSeq" id="WP_367921639.1">
    <property type="nucleotide sequence ID" value="NZ_BAABAC010000047.1"/>
</dbReference>
<comment type="caution">
    <text evidence="3">The sequence shown here is derived from an EMBL/GenBank/DDBJ whole genome shotgun (WGS) entry which is preliminary data.</text>
</comment>
<dbReference type="InterPro" id="IPR000120">
    <property type="entry name" value="Amidase"/>
</dbReference>
<dbReference type="Pfam" id="PF01425">
    <property type="entry name" value="Amidase"/>
    <property type="match status" value="1"/>
</dbReference>
<dbReference type="InterPro" id="IPR036928">
    <property type="entry name" value="AS_sf"/>
</dbReference>
<keyword evidence="4" id="KW-1185">Reference proteome</keyword>
<evidence type="ECO:0000259" key="2">
    <source>
        <dbReference type="Pfam" id="PF01425"/>
    </source>
</evidence>
<name>A0ABW3VWG5_9ACTN</name>
<reference evidence="4" key="1">
    <citation type="journal article" date="2019" name="Int. J. Syst. Evol. Microbiol.">
        <title>The Global Catalogue of Microorganisms (GCM) 10K type strain sequencing project: providing services to taxonomists for standard genome sequencing and annotation.</title>
        <authorList>
            <consortium name="The Broad Institute Genomics Platform"/>
            <consortium name="The Broad Institute Genome Sequencing Center for Infectious Disease"/>
            <person name="Wu L."/>
            <person name="Ma J."/>
        </authorList>
    </citation>
    <scope>NUCLEOTIDE SEQUENCE [LARGE SCALE GENOMIC DNA]</scope>
    <source>
        <strain evidence="4">CCUG 52478</strain>
    </source>
</reference>
<comment type="similarity">
    <text evidence="1">Belongs to the amidase family.</text>
</comment>
<dbReference type="PROSITE" id="PS00571">
    <property type="entry name" value="AMIDASES"/>
    <property type="match status" value="1"/>
</dbReference>
<feature type="domain" description="Amidase" evidence="2">
    <location>
        <begin position="24"/>
        <end position="454"/>
    </location>
</feature>
<sequence length="474" mass="48722">MSTGLPDAIATAAAIRSGETTAREVVEESIRRIEKLDPQLNAMVGTRYDEALAEVDAGLPDGPLTGVPVVIKSLAADVAGLPTTGGSRLFADDVKTRDSELVRRYKAAGMVVLGTTNTPELGKNASTEPVLHGACRNPWSLDHSTGGSSGGSAAAVAAGLVPVAHGNDGGGSIRIPAAACGLFGLKPSRGVIPGAPYASTISSPTSVHGALTTTVRDSALMLDVSAGRAPGQATFGATPPPGGYLGCVEKDPGSLRIGIATVVPDGPPVDPTAVDAARRTADLLSDLGHRVVEIALPVSHPDFARHSGMVMGANLVAHVDDRLAELGRELRDDDIEPFTRVMYDRYSSLPMAELLRALEGFEQVGFATSALFTGPDALDVVLTPMLCLRTPRLGVLDTTTPEVMYTLAPGMAGFTSLVNVTGGSAMSVPAGFDPDGLPVGAHFFTDLGGEPLLLSLAGQLERAAPWPRHAPLAG</sequence>
<dbReference type="Proteomes" id="UP001597229">
    <property type="component" value="Unassembled WGS sequence"/>
</dbReference>
<dbReference type="InterPro" id="IPR023631">
    <property type="entry name" value="Amidase_dom"/>
</dbReference>
<evidence type="ECO:0000313" key="3">
    <source>
        <dbReference type="EMBL" id="MFD1247426.1"/>
    </source>
</evidence>
<dbReference type="PANTHER" id="PTHR11895">
    <property type="entry name" value="TRANSAMIDASE"/>
    <property type="match status" value="1"/>
</dbReference>
<evidence type="ECO:0000256" key="1">
    <source>
        <dbReference type="ARBA" id="ARBA00009199"/>
    </source>
</evidence>
<protein>
    <submittedName>
        <fullName evidence="3">Amidase</fullName>
    </submittedName>
</protein>
<dbReference type="Gene3D" id="3.90.1300.10">
    <property type="entry name" value="Amidase signature (AS) domain"/>
    <property type="match status" value="1"/>
</dbReference>
<accession>A0ABW3VWG5</accession>
<dbReference type="InterPro" id="IPR020556">
    <property type="entry name" value="Amidase_CS"/>
</dbReference>